<feature type="compositionally biased region" description="Polar residues" evidence="1">
    <location>
        <begin position="183"/>
        <end position="195"/>
    </location>
</feature>
<name>A0A2Z7DDY5_9LAMI</name>
<dbReference type="Proteomes" id="UP000250235">
    <property type="component" value="Unassembled WGS sequence"/>
</dbReference>
<keyword evidence="3" id="KW-1185">Reference proteome</keyword>
<reference evidence="2 3" key="1">
    <citation type="journal article" date="2015" name="Proc. Natl. Acad. Sci. U.S.A.">
        <title>The resurrection genome of Boea hygrometrica: A blueprint for survival of dehydration.</title>
        <authorList>
            <person name="Xiao L."/>
            <person name="Yang G."/>
            <person name="Zhang L."/>
            <person name="Yang X."/>
            <person name="Zhao S."/>
            <person name="Ji Z."/>
            <person name="Zhou Q."/>
            <person name="Hu M."/>
            <person name="Wang Y."/>
            <person name="Chen M."/>
            <person name="Xu Y."/>
            <person name="Jin H."/>
            <person name="Xiao X."/>
            <person name="Hu G."/>
            <person name="Bao F."/>
            <person name="Hu Y."/>
            <person name="Wan P."/>
            <person name="Li L."/>
            <person name="Deng X."/>
            <person name="Kuang T."/>
            <person name="Xiang C."/>
            <person name="Zhu J.K."/>
            <person name="Oliver M.J."/>
            <person name="He Y."/>
        </authorList>
    </citation>
    <scope>NUCLEOTIDE SEQUENCE [LARGE SCALE GENOMIC DNA]</scope>
    <source>
        <strain evidence="3">cv. XS01</strain>
    </source>
</reference>
<feature type="region of interest" description="Disordered" evidence="1">
    <location>
        <begin position="529"/>
        <end position="584"/>
    </location>
</feature>
<proteinExistence type="predicted"/>
<feature type="compositionally biased region" description="Basic and acidic residues" evidence="1">
    <location>
        <begin position="428"/>
        <end position="448"/>
    </location>
</feature>
<feature type="region of interest" description="Disordered" evidence="1">
    <location>
        <begin position="148"/>
        <end position="211"/>
    </location>
</feature>
<evidence type="ECO:0000313" key="3">
    <source>
        <dbReference type="Proteomes" id="UP000250235"/>
    </source>
</evidence>
<dbReference type="OrthoDB" id="1920930at2759"/>
<evidence type="ECO:0000313" key="2">
    <source>
        <dbReference type="EMBL" id="KZV58030.1"/>
    </source>
</evidence>
<protein>
    <submittedName>
        <fullName evidence="2">Uncharacterized protein</fullName>
    </submittedName>
</protein>
<feature type="region of interest" description="Disordered" evidence="1">
    <location>
        <begin position="246"/>
        <end position="267"/>
    </location>
</feature>
<evidence type="ECO:0000256" key="1">
    <source>
        <dbReference type="SAM" id="MobiDB-lite"/>
    </source>
</evidence>
<feature type="compositionally biased region" description="Low complexity" evidence="1">
    <location>
        <begin position="555"/>
        <end position="565"/>
    </location>
</feature>
<organism evidence="2 3">
    <name type="scientific">Dorcoceras hygrometricum</name>
    <dbReference type="NCBI Taxonomy" id="472368"/>
    <lineage>
        <taxon>Eukaryota</taxon>
        <taxon>Viridiplantae</taxon>
        <taxon>Streptophyta</taxon>
        <taxon>Embryophyta</taxon>
        <taxon>Tracheophyta</taxon>
        <taxon>Spermatophyta</taxon>
        <taxon>Magnoliopsida</taxon>
        <taxon>eudicotyledons</taxon>
        <taxon>Gunneridae</taxon>
        <taxon>Pentapetalae</taxon>
        <taxon>asterids</taxon>
        <taxon>lamiids</taxon>
        <taxon>Lamiales</taxon>
        <taxon>Gesneriaceae</taxon>
        <taxon>Didymocarpoideae</taxon>
        <taxon>Trichosporeae</taxon>
        <taxon>Loxocarpinae</taxon>
        <taxon>Dorcoceras</taxon>
    </lineage>
</organism>
<feature type="compositionally biased region" description="Polar residues" evidence="1">
    <location>
        <begin position="152"/>
        <end position="163"/>
    </location>
</feature>
<sequence length="715" mass="80805">MRQQFSGSDEPFKAPNKKKEMKIEFRLLHDIVAKALSTKAGSFDQVTTERLDIIIAITAGLKVNWAQILFQVLLNMVKTPKRQSQGFAIQTYINRNSEIKPIGESSKKNEDTASNAEVEARIQVAPQNFDSEKSSETDLYLLVARRGKPKQVTESSDSESTISFPLKAFAKRRRTQKPQTQQISTDDGGNSQYDSIPTIPVEGEGTCAGENLYTGSEEHERANRDQDAQMSNVSQFENQGFEIQLDSINPNDKESDTHSGPGRQVEPNISYPKLRLVASIRFRDPDWATQLLPRFAPRDNGKKIMEVAVKLYPVAKHCQQVINYAWDNVSAQLNIFEECVHFSKEVHIKDISSLESLVKIEEHLLEWGETEEFSELFERRSLILYKPFELEVEKVYHEHLANFKLDAPSVNYDYFCIRCLHKELKNEPPAQKDGHQAVENEHQAHNEQEVNLPGSDRSLEKHSAAIVLFEDNPKTVTASEKNNCDHQHITKLETTMVRNYADSHQQLVDELASVKSQLAAMVESIKEFGDEKKGEGGQNRPGQELNRTEEGSSGGQNSLRGRGSSSRGGIGPSPSSDNPSDPSNRFRYTKCITAFIMSWIKNPLAAILDSNKFTGLNYQDWLRNLNIVLASEKLLYTIEKSPPKEAPADISPEELVTLQQCNKFTGLNYQDWLRNLNIVLASEKLLYTIEKSPPKEAPADISPEELVTLQQWRRA</sequence>
<dbReference type="EMBL" id="KQ986938">
    <property type="protein sequence ID" value="KZV58030.1"/>
    <property type="molecule type" value="Genomic_DNA"/>
</dbReference>
<feature type="region of interest" description="Disordered" evidence="1">
    <location>
        <begin position="428"/>
        <end position="455"/>
    </location>
</feature>
<feature type="compositionally biased region" description="Low complexity" evidence="1">
    <location>
        <begin position="572"/>
        <end position="583"/>
    </location>
</feature>
<dbReference type="AlphaFoldDB" id="A0A2Z7DDY5"/>
<accession>A0A2Z7DDY5</accession>
<gene>
    <name evidence="2" type="ORF">F511_20434</name>
</gene>